<feature type="transmembrane region" description="Helical" evidence="6">
    <location>
        <begin position="44"/>
        <end position="66"/>
    </location>
</feature>
<keyword evidence="4 6" id="KW-1133">Transmembrane helix</keyword>
<dbReference type="GO" id="GO:0016020">
    <property type="term" value="C:membrane"/>
    <property type="evidence" value="ECO:0007669"/>
    <property type="project" value="UniProtKB-SubCell"/>
</dbReference>
<dbReference type="Pfam" id="PF06963">
    <property type="entry name" value="FPN1"/>
    <property type="match status" value="1"/>
</dbReference>
<dbReference type="PANTHER" id="PTHR11660:SF57">
    <property type="entry name" value="SOLUTE CARRIER FAMILY 40 MEMBER"/>
    <property type="match status" value="1"/>
</dbReference>
<comment type="function">
    <text evidence="6">May be involved in iron transport and iron homeostasis.</text>
</comment>
<dbReference type="InterPro" id="IPR009716">
    <property type="entry name" value="Ferroportin-1"/>
</dbReference>
<organism evidence="7 8">
    <name type="scientific">Papiliotrema laurentii</name>
    <name type="common">Cryptococcus laurentii</name>
    <dbReference type="NCBI Taxonomy" id="5418"/>
    <lineage>
        <taxon>Eukaryota</taxon>
        <taxon>Fungi</taxon>
        <taxon>Dikarya</taxon>
        <taxon>Basidiomycota</taxon>
        <taxon>Agaricomycotina</taxon>
        <taxon>Tremellomycetes</taxon>
        <taxon>Tremellales</taxon>
        <taxon>Rhynchogastremaceae</taxon>
        <taxon>Papiliotrema</taxon>
    </lineage>
</organism>
<keyword evidence="6" id="KW-0406">Ion transport</keyword>
<evidence type="ECO:0000256" key="5">
    <source>
        <dbReference type="ARBA" id="ARBA00023136"/>
    </source>
</evidence>
<comment type="subcellular location">
    <subcellularLocation>
        <location evidence="1 6">Membrane</location>
        <topology evidence="1 6">Multi-pass membrane protein</topology>
    </subcellularLocation>
</comment>
<dbReference type="EMBL" id="JAODAN010000004">
    <property type="protein sequence ID" value="KAK1924770.1"/>
    <property type="molecule type" value="Genomic_DNA"/>
</dbReference>
<evidence type="ECO:0000256" key="1">
    <source>
        <dbReference type="ARBA" id="ARBA00004141"/>
    </source>
</evidence>
<proteinExistence type="inferred from homology"/>
<protein>
    <recommendedName>
        <fullName evidence="6">Solute carrier family 40 member</fullName>
    </recommendedName>
</protein>
<evidence type="ECO:0000256" key="4">
    <source>
        <dbReference type="ARBA" id="ARBA00022989"/>
    </source>
</evidence>
<keyword evidence="8" id="KW-1185">Reference proteome</keyword>
<dbReference type="PANTHER" id="PTHR11660">
    <property type="entry name" value="SOLUTE CARRIER FAMILY 40 MEMBER"/>
    <property type="match status" value="1"/>
</dbReference>
<keyword evidence="5 6" id="KW-0472">Membrane</keyword>
<keyword evidence="2 6" id="KW-0813">Transport</keyword>
<gene>
    <name evidence="7" type="ORF">DB88DRAFT_509843</name>
</gene>
<evidence type="ECO:0000256" key="6">
    <source>
        <dbReference type="RuleBase" id="RU365065"/>
    </source>
</evidence>
<comment type="caution">
    <text evidence="7">The sequence shown here is derived from an EMBL/GenBank/DDBJ whole genome shotgun (WGS) entry which is preliminary data.</text>
</comment>
<evidence type="ECO:0000313" key="7">
    <source>
        <dbReference type="EMBL" id="KAK1924770.1"/>
    </source>
</evidence>
<reference evidence="7" key="1">
    <citation type="submission" date="2023-02" db="EMBL/GenBank/DDBJ databases">
        <title>Identification and recombinant expression of a fungal hydrolase from Papiliotrema laurentii that hydrolyzes apple cutin and clears colloidal polyester polyurethane.</title>
        <authorList>
            <consortium name="DOE Joint Genome Institute"/>
            <person name="Roman V.A."/>
            <person name="Bojanowski C."/>
            <person name="Crable B.R."/>
            <person name="Wagner D.N."/>
            <person name="Hung C.S."/>
            <person name="Nadeau L.J."/>
            <person name="Schratz L."/>
            <person name="Haridas S."/>
            <person name="Pangilinan J."/>
            <person name="Lipzen A."/>
            <person name="Na H."/>
            <person name="Yan M."/>
            <person name="Ng V."/>
            <person name="Grigoriev I.V."/>
            <person name="Spatafora J.W."/>
            <person name="Barlow D."/>
            <person name="Biffinger J."/>
            <person name="Kelley-Loughnane N."/>
            <person name="Varaljay V.A."/>
            <person name="Crookes-Goodson W.J."/>
        </authorList>
    </citation>
    <scope>NUCLEOTIDE SEQUENCE</scope>
    <source>
        <strain evidence="7">5307AH</strain>
    </source>
</reference>
<evidence type="ECO:0000256" key="3">
    <source>
        <dbReference type="ARBA" id="ARBA00022692"/>
    </source>
</evidence>
<dbReference type="Proteomes" id="UP001182556">
    <property type="component" value="Unassembled WGS sequence"/>
</dbReference>
<dbReference type="GO" id="GO:0005381">
    <property type="term" value="F:iron ion transmembrane transporter activity"/>
    <property type="evidence" value="ECO:0007669"/>
    <property type="project" value="UniProtKB-UniRule"/>
</dbReference>
<sequence>MVIHKRALACLLLQHSSSMFGAALYAFASYIFLVEIFTDTLAPASLVGIVTKVVGLTCSGYVGSLIDRTTRVRFTLEMINYGLFLGKLSP</sequence>
<keyword evidence="3 6" id="KW-0812">Transmembrane</keyword>
<name>A0AAD9L5W2_PAPLA</name>
<dbReference type="AlphaFoldDB" id="A0AAD9L5W2"/>
<evidence type="ECO:0000256" key="2">
    <source>
        <dbReference type="ARBA" id="ARBA00022448"/>
    </source>
</evidence>
<comment type="caution">
    <text evidence="6">Lacks conserved residue(s) required for the propagation of feature annotation.</text>
</comment>
<comment type="similarity">
    <text evidence="6">Belongs to the ferroportin (FP) (TC 2.A.100) family. SLC40A subfamily.</text>
</comment>
<accession>A0AAD9L5W2</accession>
<evidence type="ECO:0000313" key="8">
    <source>
        <dbReference type="Proteomes" id="UP001182556"/>
    </source>
</evidence>